<keyword evidence="3" id="KW-1185">Reference proteome</keyword>
<keyword evidence="1" id="KW-0812">Transmembrane</keyword>
<feature type="transmembrane region" description="Helical" evidence="1">
    <location>
        <begin position="144"/>
        <end position="162"/>
    </location>
</feature>
<feature type="transmembrane region" description="Helical" evidence="1">
    <location>
        <begin position="115"/>
        <end position="132"/>
    </location>
</feature>
<accession>A0A238KGB8</accession>
<proteinExistence type="predicted"/>
<evidence type="ECO:0000313" key="2">
    <source>
        <dbReference type="EMBL" id="SMX41909.1"/>
    </source>
</evidence>
<reference evidence="2 3" key="1">
    <citation type="submission" date="2017-05" db="EMBL/GenBank/DDBJ databases">
        <authorList>
            <person name="Song R."/>
            <person name="Chenine A.L."/>
            <person name="Ruprecht R.M."/>
        </authorList>
    </citation>
    <scope>NUCLEOTIDE SEQUENCE [LARGE SCALE GENOMIC DNA]</scope>
    <source>
        <strain evidence="2 3">CECT 8898</strain>
    </source>
</reference>
<feature type="transmembrane region" description="Helical" evidence="1">
    <location>
        <begin position="89"/>
        <end position="108"/>
    </location>
</feature>
<evidence type="ECO:0000313" key="3">
    <source>
        <dbReference type="Proteomes" id="UP000207598"/>
    </source>
</evidence>
<name>A0A238KGB8_9RHOB</name>
<protein>
    <submittedName>
        <fullName evidence="2">Uncharacterized protein</fullName>
    </submittedName>
</protein>
<gene>
    <name evidence="2" type="ORF">MAA8898_02484</name>
</gene>
<dbReference type="RefSeq" id="WP_094021313.1">
    <property type="nucleotide sequence ID" value="NZ_FXYF01000006.1"/>
</dbReference>
<feature type="transmembrane region" description="Helical" evidence="1">
    <location>
        <begin position="35"/>
        <end position="53"/>
    </location>
</feature>
<keyword evidence="1" id="KW-1133">Transmembrane helix</keyword>
<evidence type="ECO:0000256" key="1">
    <source>
        <dbReference type="SAM" id="Phobius"/>
    </source>
</evidence>
<feature type="transmembrane region" description="Helical" evidence="1">
    <location>
        <begin position="60"/>
        <end position="77"/>
    </location>
</feature>
<sequence>MRWVRPWALRAGWLALALLGLVALRQGIAPLPFRAGGWLGSLAALVVLLAVAAPGQAARAVPAAALAVLLGGLVFTMGPQVDAFGPAQMFMAGCLAAAVLSALLCLGGGSIGERAVAGLIAAVLHLGLLHLLTPPGLTPPLALWPLAVPVLGAVWGLAAGAAR</sequence>
<keyword evidence="1" id="KW-0472">Membrane</keyword>
<organism evidence="2 3">
    <name type="scientific">Maliponia aquimaris</name>
    <dbReference type="NCBI Taxonomy" id="1673631"/>
    <lineage>
        <taxon>Bacteria</taxon>
        <taxon>Pseudomonadati</taxon>
        <taxon>Pseudomonadota</taxon>
        <taxon>Alphaproteobacteria</taxon>
        <taxon>Rhodobacterales</taxon>
        <taxon>Paracoccaceae</taxon>
        <taxon>Maliponia</taxon>
    </lineage>
</organism>
<dbReference type="Proteomes" id="UP000207598">
    <property type="component" value="Unassembled WGS sequence"/>
</dbReference>
<dbReference type="AlphaFoldDB" id="A0A238KGB8"/>
<dbReference type="EMBL" id="FXYF01000006">
    <property type="protein sequence ID" value="SMX41909.1"/>
    <property type="molecule type" value="Genomic_DNA"/>
</dbReference>